<reference evidence="2 3" key="1">
    <citation type="submission" date="2019-03" db="EMBL/GenBank/DDBJ databases">
        <authorList>
            <person name="Gaulin E."/>
            <person name="Dumas B."/>
        </authorList>
    </citation>
    <scope>NUCLEOTIDE SEQUENCE [LARGE SCALE GENOMIC DNA]</scope>
    <source>
        <strain evidence="2">CBS 568.67</strain>
    </source>
</reference>
<evidence type="ECO:0000313" key="1">
    <source>
        <dbReference type="EMBL" id="KAF0698197.1"/>
    </source>
</evidence>
<evidence type="ECO:0000313" key="3">
    <source>
        <dbReference type="Proteomes" id="UP000332933"/>
    </source>
</evidence>
<organism evidence="2 3">
    <name type="scientific">Aphanomyces stellatus</name>
    <dbReference type="NCBI Taxonomy" id="120398"/>
    <lineage>
        <taxon>Eukaryota</taxon>
        <taxon>Sar</taxon>
        <taxon>Stramenopiles</taxon>
        <taxon>Oomycota</taxon>
        <taxon>Saprolegniomycetes</taxon>
        <taxon>Saprolegniales</taxon>
        <taxon>Verrucalvaceae</taxon>
        <taxon>Aphanomyces</taxon>
    </lineage>
</organism>
<dbReference type="EMBL" id="VJMH01005257">
    <property type="protein sequence ID" value="KAF0698197.1"/>
    <property type="molecule type" value="Genomic_DNA"/>
</dbReference>
<dbReference type="AlphaFoldDB" id="A0A485KSP0"/>
<name>A0A485KSP0_9STRA</name>
<dbReference type="SUPFAM" id="SSF53335">
    <property type="entry name" value="S-adenosyl-L-methionine-dependent methyltransferases"/>
    <property type="match status" value="1"/>
</dbReference>
<dbReference type="EMBL" id="CAADRA010005278">
    <property type="protein sequence ID" value="VFT88049.1"/>
    <property type="molecule type" value="Genomic_DNA"/>
</dbReference>
<sequence>MFDVGHVHLQQLQHLSHELRRQHPNHAALLRATLFTMRIVRECVNLDLAGEIETSEMAAKTSLYVSKLIQRCQDEAGLACPDRDTLCTMRQKRLQEELDAVETISRAPFHQPKECQHTLRNVIQHLRAKEATRAFHVSLLQCQKQLDSTYEASTFAYGSTPFSTWVDLFTMPPLVECIAEIRAKQSHASSCTVFGSSTGSLVFYTALLCGIPVRGIEILPFLVQVATTTESTFQVSHATFHCHDMLETDLQHVRLLILTSQCWEARLMKKVVEKLTKELPHTALVLDYTQSLGSLTDGAFELVHTAVGSVSWHAQHTMYLFRKIA</sequence>
<keyword evidence="3" id="KW-1185">Reference proteome</keyword>
<reference evidence="1" key="2">
    <citation type="submission" date="2019-06" db="EMBL/GenBank/DDBJ databases">
        <title>Genomics analysis of Aphanomyces spp. identifies a new class of oomycete effector associated with host adaptation.</title>
        <authorList>
            <person name="Gaulin E."/>
        </authorList>
    </citation>
    <scope>NUCLEOTIDE SEQUENCE</scope>
    <source>
        <strain evidence="1">CBS 578.67</strain>
    </source>
</reference>
<accession>A0A485KSP0</accession>
<dbReference type="OrthoDB" id="206420at2759"/>
<gene>
    <name evidence="2" type="primary">Aste57867_11182</name>
    <name evidence="1" type="ORF">As57867_011140</name>
    <name evidence="2" type="ORF">ASTE57867_11182</name>
</gene>
<proteinExistence type="predicted"/>
<dbReference type="Proteomes" id="UP000332933">
    <property type="component" value="Unassembled WGS sequence"/>
</dbReference>
<protein>
    <submittedName>
        <fullName evidence="2">Aste57867_11182 protein</fullName>
    </submittedName>
</protein>
<dbReference type="InterPro" id="IPR029063">
    <property type="entry name" value="SAM-dependent_MTases_sf"/>
</dbReference>
<dbReference type="Gene3D" id="3.40.50.150">
    <property type="entry name" value="Vaccinia Virus protein VP39"/>
    <property type="match status" value="1"/>
</dbReference>
<evidence type="ECO:0000313" key="2">
    <source>
        <dbReference type="EMBL" id="VFT88049.1"/>
    </source>
</evidence>